<reference evidence="2 4" key="1">
    <citation type="submission" date="2015-09" db="EMBL/GenBank/DDBJ databases">
        <authorList>
            <consortium name="Pathogen Informatics"/>
        </authorList>
    </citation>
    <scope>NUCLEOTIDE SEQUENCE [LARGE SCALE GENOMIC DNA]</scope>
    <source>
        <strain evidence="2 4">2789STDY5834880</strain>
    </source>
</reference>
<evidence type="ECO:0000313" key="3">
    <source>
        <dbReference type="EMBL" id="KAA5499827.1"/>
    </source>
</evidence>
<evidence type="ECO:0000313" key="4">
    <source>
        <dbReference type="Proteomes" id="UP000095657"/>
    </source>
</evidence>
<keyword evidence="1" id="KW-0472">Membrane</keyword>
<evidence type="ECO:0000313" key="5">
    <source>
        <dbReference type="Proteomes" id="UP000368418"/>
    </source>
</evidence>
<dbReference type="STRING" id="47678.ERS852494_02755"/>
<reference evidence="3 5" key="2">
    <citation type="journal article" date="2019" name="Nat. Med.">
        <title>A library of human gut bacterial isolates paired with longitudinal multiomics data enables mechanistic microbiome research.</title>
        <authorList>
            <person name="Poyet M."/>
            <person name="Groussin M."/>
            <person name="Gibbons S.M."/>
            <person name="Avila-Pacheco J."/>
            <person name="Jiang X."/>
            <person name="Kearney S.M."/>
            <person name="Perrotta A.R."/>
            <person name="Berdy B."/>
            <person name="Zhao S."/>
            <person name="Lieberman T.D."/>
            <person name="Swanson P.K."/>
            <person name="Smith M."/>
            <person name="Roesemann S."/>
            <person name="Alexander J.E."/>
            <person name="Rich S.A."/>
            <person name="Livny J."/>
            <person name="Vlamakis H."/>
            <person name="Clish C."/>
            <person name="Bullock K."/>
            <person name="Deik A."/>
            <person name="Scott J."/>
            <person name="Pierce K.A."/>
            <person name="Xavier R.J."/>
            <person name="Alm E.J."/>
        </authorList>
    </citation>
    <scope>NUCLEOTIDE SEQUENCE [LARGE SCALE GENOMIC DNA]</scope>
    <source>
        <strain evidence="3 5">BIOML-A19</strain>
    </source>
</reference>
<organism evidence="2 4">
    <name type="scientific">Bacteroides caccae</name>
    <dbReference type="NCBI Taxonomy" id="47678"/>
    <lineage>
        <taxon>Bacteria</taxon>
        <taxon>Pseudomonadati</taxon>
        <taxon>Bacteroidota</taxon>
        <taxon>Bacteroidia</taxon>
        <taxon>Bacteroidales</taxon>
        <taxon>Bacteroidaceae</taxon>
        <taxon>Bacteroides</taxon>
    </lineage>
</organism>
<dbReference type="EMBL" id="VVYD01000006">
    <property type="protein sequence ID" value="KAA5499827.1"/>
    <property type="molecule type" value="Genomic_DNA"/>
</dbReference>
<keyword evidence="1" id="KW-1133">Transmembrane helix</keyword>
<keyword evidence="1" id="KW-0812">Transmembrane</keyword>
<dbReference type="RefSeq" id="WP_005655104.1">
    <property type="nucleotide sequence ID" value="NZ_CABMOQ010000018.1"/>
</dbReference>
<dbReference type="GeneID" id="75112475"/>
<sequence length="106" mass="11995">MSDFEINKGVGREVEFKGLRAQYLFIFAFGLLAVFVVFVIMYTAGIGQWVCIGFGVSAATAIVWLTFSLNKQFGSHGLMKLLAARQHPRRIISRKRITRLIKKQQS</sequence>
<evidence type="ECO:0000256" key="1">
    <source>
        <dbReference type="SAM" id="Phobius"/>
    </source>
</evidence>
<dbReference type="AlphaFoldDB" id="A0A174Q131"/>
<evidence type="ECO:0000313" key="2">
    <source>
        <dbReference type="EMBL" id="CUP65556.1"/>
    </source>
</evidence>
<dbReference type="Pfam" id="PF13571">
    <property type="entry name" value="DUF4133"/>
    <property type="match status" value="1"/>
</dbReference>
<dbReference type="InterPro" id="IPR025407">
    <property type="entry name" value="DUF4133"/>
</dbReference>
<dbReference type="EMBL" id="CZAI01000006">
    <property type="protein sequence ID" value="CUP65556.1"/>
    <property type="molecule type" value="Genomic_DNA"/>
</dbReference>
<name>A0A174Q131_9BACE</name>
<accession>A0A174Q131</accession>
<dbReference type="Proteomes" id="UP000368418">
    <property type="component" value="Unassembled WGS sequence"/>
</dbReference>
<gene>
    <name evidence="2" type="ORF">ERS852494_02755</name>
    <name evidence="3" type="ORF">F2Y31_08765</name>
</gene>
<proteinExistence type="predicted"/>
<dbReference type="Proteomes" id="UP000095657">
    <property type="component" value="Unassembled WGS sequence"/>
</dbReference>
<feature type="transmembrane region" description="Helical" evidence="1">
    <location>
        <begin position="21"/>
        <end position="40"/>
    </location>
</feature>
<feature type="transmembrane region" description="Helical" evidence="1">
    <location>
        <begin position="46"/>
        <end position="67"/>
    </location>
</feature>
<protein>
    <submittedName>
        <fullName evidence="2">Conjugate transposon protein</fullName>
    </submittedName>
    <submittedName>
        <fullName evidence="3">DUF4133 domain-containing protein</fullName>
    </submittedName>
</protein>